<dbReference type="Proteomes" id="UP001158576">
    <property type="component" value="Chromosome 1"/>
</dbReference>
<dbReference type="Pfam" id="PF00916">
    <property type="entry name" value="Sulfate_transp"/>
    <property type="match status" value="1"/>
</dbReference>
<comment type="subcellular location">
    <subcellularLocation>
        <location evidence="1">Membrane</location>
        <topology evidence="1">Multi-pass membrane protein</topology>
    </subcellularLocation>
</comment>
<evidence type="ECO:0000256" key="3">
    <source>
        <dbReference type="ARBA" id="ARBA00022989"/>
    </source>
</evidence>
<name>A0ABN7SPQ7_OIKDI</name>
<feature type="transmembrane region" description="Helical" evidence="5">
    <location>
        <begin position="63"/>
        <end position="83"/>
    </location>
</feature>
<evidence type="ECO:0000259" key="6">
    <source>
        <dbReference type="PROSITE" id="PS50801"/>
    </source>
</evidence>
<evidence type="ECO:0000313" key="7">
    <source>
        <dbReference type="EMBL" id="CAG5102611.1"/>
    </source>
</evidence>
<gene>
    <name evidence="7" type="ORF">OKIOD_LOCUS9148</name>
</gene>
<keyword evidence="8" id="KW-1185">Reference proteome</keyword>
<evidence type="ECO:0000256" key="4">
    <source>
        <dbReference type="ARBA" id="ARBA00023136"/>
    </source>
</evidence>
<accession>A0ABN7SPQ7</accession>
<keyword evidence="3 5" id="KW-1133">Transmembrane helix</keyword>
<dbReference type="InterPro" id="IPR011547">
    <property type="entry name" value="SLC26A/SulP_dom"/>
</dbReference>
<dbReference type="InterPro" id="IPR002645">
    <property type="entry name" value="STAS_dom"/>
</dbReference>
<reference evidence="7 8" key="1">
    <citation type="submission" date="2021-04" db="EMBL/GenBank/DDBJ databases">
        <authorList>
            <person name="Bliznina A."/>
        </authorList>
    </citation>
    <scope>NUCLEOTIDE SEQUENCE [LARGE SCALE GENOMIC DNA]</scope>
</reference>
<feature type="transmembrane region" description="Helical" evidence="5">
    <location>
        <begin position="269"/>
        <end position="288"/>
    </location>
</feature>
<keyword evidence="2 5" id="KW-0812">Transmembrane</keyword>
<protein>
    <submittedName>
        <fullName evidence="7">Oidioi.mRNA.OKI2018_I69.chr1.g383.t1.cds</fullName>
    </submittedName>
</protein>
<dbReference type="EMBL" id="OU015566">
    <property type="protein sequence ID" value="CAG5102611.1"/>
    <property type="molecule type" value="Genomic_DNA"/>
</dbReference>
<feature type="transmembrane region" description="Helical" evidence="5">
    <location>
        <begin position="237"/>
        <end position="257"/>
    </location>
</feature>
<feature type="transmembrane region" description="Helical" evidence="5">
    <location>
        <begin position="346"/>
        <end position="366"/>
    </location>
</feature>
<proteinExistence type="predicted"/>
<evidence type="ECO:0000256" key="2">
    <source>
        <dbReference type="ARBA" id="ARBA00022692"/>
    </source>
</evidence>
<feature type="transmembrane region" description="Helical" evidence="5">
    <location>
        <begin position="386"/>
        <end position="403"/>
    </location>
</feature>
<feature type="transmembrane region" description="Helical" evidence="5">
    <location>
        <begin position="308"/>
        <end position="334"/>
    </location>
</feature>
<feature type="transmembrane region" description="Helical" evidence="5">
    <location>
        <begin position="153"/>
        <end position="171"/>
    </location>
</feature>
<organism evidence="7 8">
    <name type="scientific">Oikopleura dioica</name>
    <name type="common">Tunicate</name>
    <dbReference type="NCBI Taxonomy" id="34765"/>
    <lineage>
        <taxon>Eukaryota</taxon>
        <taxon>Metazoa</taxon>
        <taxon>Chordata</taxon>
        <taxon>Tunicata</taxon>
        <taxon>Appendicularia</taxon>
        <taxon>Copelata</taxon>
        <taxon>Oikopleuridae</taxon>
        <taxon>Oikopleura</taxon>
    </lineage>
</organism>
<dbReference type="PROSITE" id="PS50801">
    <property type="entry name" value="STAS"/>
    <property type="match status" value="1"/>
</dbReference>
<evidence type="ECO:0000256" key="1">
    <source>
        <dbReference type="ARBA" id="ARBA00004141"/>
    </source>
</evidence>
<evidence type="ECO:0000256" key="5">
    <source>
        <dbReference type="SAM" id="Phobius"/>
    </source>
</evidence>
<sequence>MREISYDEQLAELGYEKSKQNPFKEFLGELKSGCFNSIKLKQTVFAYCLSFQGVTVKDILSDLIVGITYALISFPTALSVSLISGSSPYAGMNTVIFAQAIYTIFAANTKVAFVYPYQVGASISDFKSSWTDYFTQNSTDPDYFTYEELSSKYLVTLVVFTGIFQILFALFRIDQLTVFMPTSVMSSFICGLAVQVFIGQLKNIFGYSKDLMPSLFEPAGSVKIVIASFQNLPILNVSSLTISAIGLIFISSFLEINKSYKKALRNYQIPSEFLILIFSIIFGYFWQYKSTLDVVGEFKSGFDQPEPVTLKMIELVLLDSFVIAITGYFTTLAVEQRVSESLEQDPVNVALISGLANCVSGVFHGLPAMGSVSLSAYLAGNDVRTRIVPTTNILVILLFYYLLPDVIRWLPKSVLGVIIIIHELRALKNFKVFLESWNFRKIDGVVWLLSFVLTVLFGPKWGLFSSVVLQLANYLLTYYGNKIEILGQLDDGSFRDSKFFPEAKPIQEDGIFLLRFPSALNYVSTSGILSSIMSISGLNKSSNLILDFSKCSSLDFYSAEALGKFIVSFENILLTNISTPVYEALKKEIQDDRFPFLIVSTNLEAIEIMKEKEEEGEKADGMNGRGGRRERKDFCIRQEYFNRDHKYSNFYIY</sequence>
<evidence type="ECO:0000313" key="8">
    <source>
        <dbReference type="Proteomes" id="UP001158576"/>
    </source>
</evidence>
<keyword evidence="4 5" id="KW-0472">Membrane</keyword>
<dbReference type="PANTHER" id="PTHR11814">
    <property type="entry name" value="SULFATE TRANSPORTER"/>
    <property type="match status" value="1"/>
</dbReference>
<dbReference type="InterPro" id="IPR001902">
    <property type="entry name" value="SLC26A/SulP_fam"/>
</dbReference>
<feature type="domain" description="STAS" evidence="6">
    <location>
        <begin position="509"/>
        <end position="586"/>
    </location>
</feature>
<dbReference type="Gene3D" id="3.30.750.24">
    <property type="entry name" value="STAS domain"/>
    <property type="match status" value="1"/>
</dbReference>
<dbReference type="InterPro" id="IPR036513">
    <property type="entry name" value="STAS_dom_sf"/>
</dbReference>
<feature type="transmembrane region" description="Helical" evidence="5">
    <location>
        <begin position="178"/>
        <end position="198"/>
    </location>
</feature>
<feature type="transmembrane region" description="Helical" evidence="5">
    <location>
        <begin position="445"/>
        <end position="464"/>
    </location>
</feature>
<feature type="transmembrane region" description="Helical" evidence="5">
    <location>
        <begin position="95"/>
        <end position="117"/>
    </location>
</feature>